<organism evidence="4 5">
    <name type="scientific">Marinomonas balearica</name>
    <dbReference type="NCBI Taxonomy" id="491947"/>
    <lineage>
        <taxon>Bacteria</taxon>
        <taxon>Pseudomonadati</taxon>
        <taxon>Pseudomonadota</taxon>
        <taxon>Gammaproteobacteria</taxon>
        <taxon>Oceanospirillales</taxon>
        <taxon>Oceanospirillaceae</taxon>
        <taxon>Marinomonas</taxon>
    </lineage>
</organism>
<accession>A0A4R6MH13</accession>
<keyword evidence="1 2" id="KW-0732">Signal</keyword>
<feature type="domain" description="Outer membrane protein beta-barrel" evidence="3">
    <location>
        <begin position="7"/>
        <end position="161"/>
    </location>
</feature>
<dbReference type="InterPro" id="IPR011250">
    <property type="entry name" value="OMP/PagP_B-barrel"/>
</dbReference>
<dbReference type="EMBL" id="SNXC01000009">
    <property type="protein sequence ID" value="TDO99449.1"/>
    <property type="molecule type" value="Genomic_DNA"/>
</dbReference>
<dbReference type="InterPro" id="IPR027385">
    <property type="entry name" value="Beta-barrel_OMP"/>
</dbReference>
<protein>
    <submittedName>
        <fullName evidence="4">Outer membrane protein with beta-barrel domain</fullName>
    </submittedName>
</protein>
<keyword evidence="5" id="KW-1185">Reference proteome</keyword>
<evidence type="ECO:0000256" key="2">
    <source>
        <dbReference type="SAM" id="SignalP"/>
    </source>
</evidence>
<dbReference type="OrthoDB" id="6104042at2"/>
<evidence type="ECO:0000259" key="3">
    <source>
        <dbReference type="Pfam" id="PF13505"/>
    </source>
</evidence>
<evidence type="ECO:0000313" key="5">
    <source>
        <dbReference type="Proteomes" id="UP000294656"/>
    </source>
</evidence>
<feature type="chain" id="PRO_5020588162" evidence="2">
    <location>
        <begin position="20"/>
        <end position="189"/>
    </location>
</feature>
<sequence length="189" mass="20635">MKKLTSILLCSISAMPVFASESLQLGIGYSSLSVLDSRSQIDYTDTVDSVHLAAKYVFNDNVAVSGMYRIASDSECETSFDTDCTDPAFEVSGIDINVLLGANLDNKRALYGYTGLGIYSETWDYNNGQVEDTFRGLQIPFGIGYNFGVVALEAEYLMRLTGDYENGLSNYFSDDISAGLFSARALVSF</sequence>
<dbReference type="AlphaFoldDB" id="A0A4R6MH13"/>
<name>A0A4R6MH13_9GAMM</name>
<evidence type="ECO:0000313" key="4">
    <source>
        <dbReference type="EMBL" id="TDO99449.1"/>
    </source>
</evidence>
<dbReference type="SUPFAM" id="SSF56925">
    <property type="entry name" value="OMPA-like"/>
    <property type="match status" value="1"/>
</dbReference>
<feature type="signal peptide" evidence="2">
    <location>
        <begin position="1"/>
        <end position="19"/>
    </location>
</feature>
<dbReference type="Proteomes" id="UP000294656">
    <property type="component" value="Unassembled WGS sequence"/>
</dbReference>
<gene>
    <name evidence="4" type="ORF">DFP79_0431</name>
</gene>
<comment type="caution">
    <text evidence="4">The sequence shown here is derived from an EMBL/GenBank/DDBJ whole genome shotgun (WGS) entry which is preliminary data.</text>
</comment>
<dbReference type="Gene3D" id="2.40.160.20">
    <property type="match status" value="1"/>
</dbReference>
<dbReference type="Pfam" id="PF13505">
    <property type="entry name" value="OMP_b-brl"/>
    <property type="match status" value="1"/>
</dbReference>
<dbReference type="RefSeq" id="WP_133502308.1">
    <property type="nucleotide sequence ID" value="NZ_SNXC01000009.1"/>
</dbReference>
<reference evidence="4 5" key="1">
    <citation type="submission" date="2019-03" db="EMBL/GenBank/DDBJ databases">
        <title>Genomic Encyclopedia of Type Strains, Phase III (KMG-III): the genomes of soil and plant-associated and newly described type strains.</title>
        <authorList>
            <person name="Whitman W."/>
        </authorList>
    </citation>
    <scope>NUCLEOTIDE SEQUENCE [LARGE SCALE GENOMIC DNA]</scope>
    <source>
        <strain evidence="4 5">CECT 7378</strain>
    </source>
</reference>
<evidence type="ECO:0000256" key="1">
    <source>
        <dbReference type="ARBA" id="ARBA00022729"/>
    </source>
</evidence>
<proteinExistence type="predicted"/>